<dbReference type="InterPro" id="IPR013320">
    <property type="entry name" value="ConA-like_dom_sf"/>
</dbReference>
<dbReference type="Gene3D" id="2.60.120.920">
    <property type="match status" value="1"/>
</dbReference>
<feature type="domain" description="B30.2/SPRY" evidence="15">
    <location>
        <begin position="279"/>
        <end position="470"/>
    </location>
</feature>
<comment type="subcellular location">
    <subcellularLocation>
        <location evidence="1">Membrane</location>
        <topology evidence="1">Single-pass type I membrane protein</topology>
    </subcellularLocation>
</comment>
<dbReference type="SMART" id="SM00449">
    <property type="entry name" value="SPRY"/>
    <property type="match status" value="1"/>
</dbReference>
<dbReference type="RefSeq" id="XP_008103839.1">
    <property type="nucleotide sequence ID" value="XM_008105632.3"/>
</dbReference>
<dbReference type="KEGG" id="acs:100565295"/>
<feature type="transmembrane region" description="Helical" evidence="13">
    <location>
        <begin position="253"/>
        <end position="275"/>
    </location>
</feature>
<dbReference type="eggNOG" id="ENOG502QSRZ">
    <property type="taxonomic scope" value="Eukaryota"/>
</dbReference>
<feature type="domain" description="Ig-like" evidence="16">
    <location>
        <begin position="155"/>
        <end position="241"/>
    </location>
</feature>
<organism evidence="17 18">
    <name type="scientific">Anolis carolinensis</name>
    <name type="common">Green anole</name>
    <name type="synonym">American chameleon</name>
    <dbReference type="NCBI Taxonomy" id="28377"/>
    <lineage>
        <taxon>Eukaryota</taxon>
        <taxon>Metazoa</taxon>
        <taxon>Chordata</taxon>
        <taxon>Craniata</taxon>
        <taxon>Vertebrata</taxon>
        <taxon>Euteleostomi</taxon>
        <taxon>Lepidosauria</taxon>
        <taxon>Squamata</taxon>
        <taxon>Bifurcata</taxon>
        <taxon>Unidentata</taxon>
        <taxon>Episquamata</taxon>
        <taxon>Toxicofera</taxon>
        <taxon>Iguania</taxon>
        <taxon>Dactyloidae</taxon>
        <taxon>Anolis</taxon>
    </lineage>
</organism>
<dbReference type="CDD" id="cd12888">
    <property type="entry name" value="SPRY_PRY_TRIM7_like"/>
    <property type="match status" value="1"/>
</dbReference>
<keyword evidence="4 13" id="KW-0812">Transmembrane</keyword>
<dbReference type="PROSITE" id="PS50835">
    <property type="entry name" value="IG_LIKE"/>
    <property type="match status" value="2"/>
</dbReference>
<dbReference type="Pfam" id="PF22705">
    <property type="entry name" value="C2-set_3"/>
    <property type="match status" value="1"/>
</dbReference>
<dbReference type="Pfam" id="PF00622">
    <property type="entry name" value="SPRY"/>
    <property type="match status" value="1"/>
</dbReference>
<evidence type="ECO:0000256" key="11">
    <source>
        <dbReference type="ARBA" id="ARBA00023319"/>
    </source>
</evidence>
<keyword evidence="11" id="KW-0393">Immunoglobulin domain</keyword>
<comment type="function">
    <text evidence="12">Neurotoxin that produces dose-dependent hypolocomotion and hyperalgesia in mice. May directly act on the central nervous system, as it is 6500-fold more potent when administered intracerebroventricularly than intraperitoneal.</text>
</comment>
<dbReference type="GeneID" id="100565295"/>
<accession>G1KLA7</accession>
<evidence type="ECO:0000256" key="14">
    <source>
        <dbReference type="SAM" id="SignalP"/>
    </source>
</evidence>
<dbReference type="Pfam" id="PF13765">
    <property type="entry name" value="PRY"/>
    <property type="match status" value="1"/>
</dbReference>
<evidence type="ECO:0000256" key="13">
    <source>
        <dbReference type="SAM" id="Phobius"/>
    </source>
</evidence>
<evidence type="ECO:0000256" key="4">
    <source>
        <dbReference type="ARBA" id="ARBA00022692"/>
    </source>
</evidence>
<keyword evidence="6 14" id="KW-0732">Signal</keyword>
<evidence type="ECO:0000256" key="1">
    <source>
        <dbReference type="ARBA" id="ARBA00004479"/>
    </source>
</evidence>
<dbReference type="SMART" id="SM00409">
    <property type="entry name" value="IG"/>
    <property type="match status" value="1"/>
</dbReference>
<evidence type="ECO:0000256" key="12">
    <source>
        <dbReference type="ARBA" id="ARBA00034460"/>
    </source>
</evidence>
<dbReference type="InterPro" id="IPR050504">
    <property type="entry name" value="IgSF_BTN/MOG"/>
</dbReference>
<dbReference type="InterPro" id="IPR001870">
    <property type="entry name" value="B30.2/SPRY"/>
</dbReference>
<dbReference type="FunFam" id="2.60.120.920:FF:000004">
    <property type="entry name" value="Butyrophilin subfamily 1 member A1"/>
    <property type="match status" value="1"/>
</dbReference>
<evidence type="ECO:0000259" key="15">
    <source>
        <dbReference type="PROSITE" id="PS50188"/>
    </source>
</evidence>
<evidence type="ECO:0000256" key="5">
    <source>
        <dbReference type="ARBA" id="ARBA00022699"/>
    </source>
</evidence>
<keyword evidence="10" id="KW-0325">Glycoprotein</keyword>
<comment type="similarity">
    <text evidence="3">Belongs to the ohanin/vespryn family.</text>
</comment>
<dbReference type="Ensembl" id="ENSACAT00000011616.3">
    <property type="protein sequence ID" value="ENSACAP00000011377.3"/>
    <property type="gene ID" value="ENSACAG00000011607.3"/>
</dbReference>
<reference evidence="17" key="2">
    <citation type="submission" date="2025-08" db="UniProtKB">
        <authorList>
            <consortium name="Ensembl"/>
        </authorList>
    </citation>
    <scope>IDENTIFICATION</scope>
</reference>
<reference evidence="17 18" key="1">
    <citation type="submission" date="2009-12" db="EMBL/GenBank/DDBJ databases">
        <title>The Genome Sequence of Anolis carolinensis (Green Anole Lizard).</title>
        <authorList>
            <consortium name="The Genome Sequencing Platform"/>
            <person name="Di Palma F."/>
            <person name="Alfoldi J."/>
            <person name="Heiman D."/>
            <person name="Young S."/>
            <person name="Grabherr M."/>
            <person name="Johnson J."/>
            <person name="Lander E.S."/>
            <person name="Lindblad-Toh K."/>
        </authorList>
    </citation>
    <scope>NUCLEOTIDE SEQUENCE [LARGE SCALE GENOMIC DNA]</scope>
    <source>
        <strain evidence="17 18">JBL SC #1</strain>
    </source>
</reference>
<dbReference type="InterPro" id="IPR003879">
    <property type="entry name" value="Butyrophylin_SPRY"/>
</dbReference>
<keyword evidence="8 13" id="KW-0472">Membrane</keyword>
<evidence type="ECO:0000256" key="8">
    <source>
        <dbReference type="ARBA" id="ARBA00023136"/>
    </source>
</evidence>
<dbReference type="CDD" id="cd05713">
    <property type="entry name" value="IgV_MOG_like"/>
    <property type="match status" value="1"/>
</dbReference>
<dbReference type="InterPro" id="IPR053896">
    <property type="entry name" value="BTN3A2-like_Ig-C"/>
</dbReference>
<dbReference type="Gene3D" id="2.60.40.10">
    <property type="entry name" value="Immunoglobulins"/>
    <property type="match status" value="2"/>
</dbReference>
<dbReference type="InterPro" id="IPR007110">
    <property type="entry name" value="Ig-like_dom"/>
</dbReference>
<reference evidence="17" key="3">
    <citation type="submission" date="2025-09" db="UniProtKB">
        <authorList>
            <consortium name="Ensembl"/>
        </authorList>
    </citation>
    <scope>IDENTIFICATION</scope>
</reference>
<sequence>MKSPVFPYASEMSCFWFIFMLFFVISPINDVSPAQLTVNGPLHPVTASLSEDIVLHCHLSPRTSAENMEIKWFRSQNSSYVHLYHNGKEHLEKQQPEYQGRTELLTDGIEDGKIGLRILNVSFYDAGQYHCSVKNKSFHQEATLDIKVAALGSTPLISIERYQERGIYLVCRSRGWYPQPEVLWRNPSGKHLSFLAKETSQENNGLFEVQKDILLTEGSNQPLTCVVRNRLLNQEKGSTIHVADNFFPKIDPWAVGLCVSILVPVGLLIAILYLINRNRKLITELSWRNMVVPIEKANVTLDPSTANKELILSADQKNVIQGFMWHNLPDHPWRFDVERCILGKEGFSSGRHYWEVEVGEEGYWAVGVARESVRRKGRLSLDPDEGIWAVEKARVQTVQYQALTIPQTPLTLRKRPRKVGIYLDYELGKVAFHDVNHKMHIFTFFAADFNGETIFPFLQVGIGCWLTVCP</sequence>
<evidence type="ECO:0000256" key="2">
    <source>
        <dbReference type="ARBA" id="ARBA00007591"/>
    </source>
</evidence>
<dbReference type="HOGENOM" id="CLU_013137_22_2_1"/>
<dbReference type="FunFam" id="2.60.40.10:FF:000208">
    <property type="entry name" value="Butyrophilin subfamily 1 member A1"/>
    <property type="match status" value="1"/>
</dbReference>
<dbReference type="GO" id="GO:0005102">
    <property type="term" value="F:signaling receptor binding"/>
    <property type="evidence" value="ECO:0000318"/>
    <property type="project" value="GO_Central"/>
</dbReference>
<evidence type="ECO:0000256" key="3">
    <source>
        <dbReference type="ARBA" id="ARBA00009651"/>
    </source>
</evidence>
<keyword evidence="9" id="KW-1015">Disulfide bond</keyword>
<dbReference type="SMART" id="SM00589">
    <property type="entry name" value="PRY"/>
    <property type="match status" value="1"/>
</dbReference>
<dbReference type="InterPro" id="IPR003599">
    <property type="entry name" value="Ig_sub"/>
</dbReference>
<dbReference type="InterPro" id="IPR013783">
    <property type="entry name" value="Ig-like_fold"/>
</dbReference>
<evidence type="ECO:0000256" key="10">
    <source>
        <dbReference type="ARBA" id="ARBA00023180"/>
    </source>
</evidence>
<dbReference type="InterPro" id="IPR036179">
    <property type="entry name" value="Ig-like_dom_sf"/>
</dbReference>
<dbReference type="InterPro" id="IPR003877">
    <property type="entry name" value="SPRY_dom"/>
</dbReference>
<dbReference type="GO" id="GO:0001817">
    <property type="term" value="P:regulation of cytokine production"/>
    <property type="evidence" value="ECO:0000318"/>
    <property type="project" value="GO_Central"/>
</dbReference>
<proteinExistence type="inferred from homology"/>
<keyword evidence="7 13" id="KW-1133">Transmembrane helix</keyword>
<dbReference type="SUPFAM" id="SSF49899">
    <property type="entry name" value="Concanavalin A-like lectins/glucanases"/>
    <property type="match status" value="1"/>
</dbReference>
<dbReference type="InterPro" id="IPR043136">
    <property type="entry name" value="B30.2/SPRY_sf"/>
</dbReference>
<dbReference type="OrthoDB" id="9986391at2759"/>
<dbReference type="PANTHER" id="PTHR24100">
    <property type="entry name" value="BUTYROPHILIN"/>
    <property type="match status" value="1"/>
</dbReference>
<evidence type="ECO:0000313" key="18">
    <source>
        <dbReference type="Proteomes" id="UP000001646"/>
    </source>
</evidence>
<dbReference type="PANTHER" id="PTHR24100:SF149">
    <property type="entry name" value="BG-LIKE ANTIGEN 1-RELATED"/>
    <property type="match status" value="1"/>
</dbReference>
<feature type="chain" id="PRO_5032976335" description="Butyrophilin subfamily 2 member A2" evidence="14">
    <location>
        <begin position="31"/>
        <end position="470"/>
    </location>
</feature>
<name>G1KLA7_ANOCA</name>
<dbReference type="GO" id="GO:0050852">
    <property type="term" value="P:T cell receptor signaling pathway"/>
    <property type="evidence" value="ECO:0000318"/>
    <property type="project" value="GO_Central"/>
</dbReference>
<dbReference type="PROSITE" id="PS50188">
    <property type="entry name" value="B302_SPRY"/>
    <property type="match status" value="1"/>
</dbReference>
<evidence type="ECO:0008006" key="19">
    <source>
        <dbReference type="Google" id="ProtNLM"/>
    </source>
</evidence>
<evidence type="ECO:0000256" key="6">
    <source>
        <dbReference type="ARBA" id="ARBA00022729"/>
    </source>
</evidence>
<keyword evidence="5" id="KW-0528">Neurotoxin</keyword>
<evidence type="ECO:0000313" key="17">
    <source>
        <dbReference type="Ensembl" id="ENSACAP00000011377.3"/>
    </source>
</evidence>
<feature type="domain" description="Ig-like" evidence="16">
    <location>
        <begin position="33"/>
        <end position="145"/>
    </location>
</feature>
<comment type="similarity">
    <text evidence="2">Belongs to the immunoglobulin superfamily. BTN/MOG family.</text>
</comment>
<dbReference type="Bgee" id="ENSACAG00000011607">
    <property type="expression patterns" value="Expressed in lung and 2 other cell types or tissues"/>
</dbReference>
<protein>
    <recommendedName>
        <fullName evidence="19">Butyrophilin subfamily 2 member A2</fullName>
    </recommendedName>
</protein>
<dbReference type="PRINTS" id="PR01407">
    <property type="entry name" value="BUTYPHLNCDUF"/>
</dbReference>
<keyword evidence="5" id="KW-0800">Toxin</keyword>
<evidence type="ECO:0000256" key="7">
    <source>
        <dbReference type="ARBA" id="ARBA00022989"/>
    </source>
</evidence>
<dbReference type="GeneTree" id="ENSGT00940000153527"/>
<dbReference type="AlphaFoldDB" id="G1KLA7"/>
<dbReference type="Proteomes" id="UP000001646">
    <property type="component" value="Chromosome 2"/>
</dbReference>
<dbReference type="InterPro" id="IPR013106">
    <property type="entry name" value="Ig_V-set"/>
</dbReference>
<dbReference type="InParanoid" id="G1KLA7"/>
<dbReference type="GO" id="GO:0009897">
    <property type="term" value="C:external side of plasma membrane"/>
    <property type="evidence" value="ECO:0000318"/>
    <property type="project" value="GO_Central"/>
</dbReference>
<evidence type="ECO:0000256" key="9">
    <source>
        <dbReference type="ARBA" id="ARBA00023157"/>
    </source>
</evidence>
<dbReference type="SUPFAM" id="SSF48726">
    <property type="entry name" value="Immunoglobulin"/>
    <property type="match status" value="2"/>
</dbReference>
<keyword evidence="18" id="KW-1185">Reference proteome</keyword>
<feature type="signal peptide" evidence="14">
    <location>
        <begin position="1"/>
        <end position="30"/>
    </location>
</feature>
<dbReference type="Pfam" id="PF07686">
    <property type="entry name" value="V-set"/>
    <property type="match status" value="1"/>
</dbReference>
<gene>
    <name evidence="17" type="primary">LOC100565295</name>
</gene>
<dbReference type="FunFam" id="2.60.40.10:FF:000088">
    <property type="entry name" value="Butyrophilin subfamily 1 member A1"/>
    <property type="match status" value="1"/>
</dbReference>
<evidence type="ECO:0000259" key="16">
    <source>
        <dbReference type="PROSITE" id="PS50835"/>
    </source>
</evidence>
<dbReference type="InterPro" id="IPR006574">
    <property type="entry name" value="PRY"/>
</dbReference>